<dbReference type="OrthoDB" id="5372286at2"/>
<dbReference type="EMBL" id="SZPX01000007">
    <property type="protein sequence ID" value="TKI68741.1"/>
    <property type="molecule type" value="Genomic_DNA"/>
</dbReference>
<keyword evidence="1" id="KW-0732">Signal</keyword>
<sequence>MKKTVISTIAALAIAATGLSATQFYVDEKGQVFTTAAEGRVAINVEEAGKVLNSAEVPEKKTKSGFFDRFHAKGDLRLRQEVIEKEGKADVNRERYRFRYSVNFDATDNIRLETAVSSGKYNPTSGNVSFKSDENIQEYFIDELKIDILALKYSFDNSWVRVGKQAHDIYRPIKTQLVWDNDIRLEGLNYGYKDDSSMIRVGVNRVHREKDNRDGGNINIFLAQYVHTQKLDDAKLNLGAAYYHYDNVKGNTDPYGSFMNNTKETVNGVEVYKEDYGIVEAFAEVQVKDLVMGMPAKAAVILAYNALASNDNFGYDISAELAMTKKWKAAVTYRDVQKDAVFGAHNDSDFSGGGTDSKGYYVKTKYAFAKNVDVAGWWNWSKLGDVELDYHRVQLDVILKF</sequence>
<dbReference type="RefSeq" id="WP_137014856.1">
    <property type="nucleotide sequence ID" value="NZ_SZPX01000007.1"/>
</dbReference>
<comment type="caution">
    <text evidence="2">The sequence shown here is derived from an EMBL/GenBank/DDBJ whole genome shotgun (WGS) entry which is preliminary data.</text>
</comment>
<feature type="signal peptide" evidence="1">
    <location>
        <begin position="1"/>
        <end position="21"/>
    </location>
</feature>
<evidence type="ECO:0008006" key="4">
    <source>
        <dbReference type="Google" id="ProtNLM"/>
    </source>
</evidence>
<protein>
    <recommendedName>
        <fullName evidence="4">Porin</fullName>
    </recommendedName>
</protein>
<gene>
    <name evidence="2" type="ORF">FCU45_10035</name>
</gene>
<feature type="chain" id="PRO_5020419239" description="Porin" evidence="1">
    <location>
        <begin position="22"/>
        <end position="401"/>
    </location>
</feature>
<name>A0A4U2Z776_9BACT</name>
<evidence type="ECO:0000313" key="2">
    <source>
        <dbReference type="EMBL" id="TKI68741.1"/>
    </source>
</evidence>
<proteinExistence type="predicted"/>
<dbReference type="Pfam" id="PF16930">
    <property type="entry name" value="Porin_5"/>
    <property type="match status" value="2"/>
</dbReference>
<evidence type="ECO:0000256" key="1">
    <source>
        <dbReference type="SAM" id="SignalP"/>
    </source>
</evidence>
<evidence type="ECO:0000313" key="3">
    <source>
        <dbReference type="Proteomes" id="UP000309561"/>
    </source>
</evidence>
<dbReference type="SUPFAM" id="SSF56935">
    <property type="entry name" value="Porins"/>
    <property type="match status" value="1"/>
</dbReference>
<accession>A0A4U2Z776</accession>
<reference evidence="2 3" key="1">
    <citation type="submission" date="2019-04" db="EMBL/GenBank/DDBJ databases">
        <title>Sulfurimonas crateris sp. nov. a facultative anaerobic sulfur-oxidizing chemolithautotrophic bacterium isolated from a terrestrial mud vulcano.</title>
        <authorList>
            <person name="Ratnikova N.M."/>
            <person name="Slobodkin A.I."/>
            <person name="Merkel A.Y."/>
            <person name="Novikov A."/>
            <person name="Bonch-Osmolovskaya E.A."/>
            <person name="Slobodkina G.B."/>
        </authorList>
    </citation>
    <scope>NUCLEOTIDE SEQUENCE [LARGE SCALE GENOMIC DNA]</scope>
    <source>
        <strain evidence="2 3">SN118</strain>
    </source>
</reference>
<dbReference type="Proteomes" id="UP000309561">
    <property type="component" value="Unassembled WGS sequence"/>
</dbReference>
<keyword evidence="3" id="KW-1185">Reference proteome</keyword>
<dbReference type="InterPro" id="IPR032638">
    <property type="entry name" value="Porin_5"/>
</dbReference>
<dbReference type="AlphaFoldDB" id="A0A4U2Z776"/>
<organism evidence="2 3">
    <name type="scientific">Sulfurimonas crateris</name>
    <dbReference type="NCBI Taxonomy" id="2574727"/>
    <lineage>
        <taxon>Bacteria</taxon>
        <taxon>Pseudomonadati</taxon>
        <taxon>Campylobacterota</taxon>
        <taxon>Epsilonproteobacteria</taxon>
        <taxon>Campylobacterales</taxon>
        <taxon>Sulfurimonadaceae</taxon>
        <taxon>Sulfurimonas</taxon>
    </lineage>
</organism>